<feature type="signal peptide" evidence="1">
    <location>
        <begin position="1"/>
        <end position="20"/>
    </location>
</feature>
<dbReference type="EMBL" id="CP034549">
    <property type="protein sequence ID" value="AZQ42927.1"/>
    <property type="molecule type" value="Genomic_DNA"/>
</dbReference>
<feature type="chain" id="PRO_5019023556" evidence="1">
    <location>
        <begin position="21"/>
        <end position="285"/>
    </location>
</feature>
<evidence type="ECO:0000313" key="2">
    <source>
        <dbReference type="EMBL" id="AZQ42927.1"/>
    </source>
</evidence>
<proteinExistence type="predicted"/>
<dbReference type="OrthoDB" id="1396884at2"/>
<protein>
    <submittedName>
        <fullName evidence="2">Uncharacterized protein</fullName>
    </submittedName>
</protein>
<dbReference type="Proteomes" id="UP000279600">
    <property type="component" value="Chromosome"/>
</dbReference>
<evidence type="ECO:0000313" key="3">
    <source>
        <dbReference type="Proteomes" id="UP000279600"/>
    </source>
</evidence>
<evidence type="ECO:0000256" key="1">
    <source>
        <dbReference type="SAM" id="SignalP"/>
    </source>
</evidence>
<dbReference type="RefSeq" id="WP_126444839.1">
    <property type="nucleotide sequence ID" value="NZ_CP034549.1"/>
</dbReference>
<gene>
    <name evidence="2" type="ORF">EJ995_01260</name>
</gene>
<dbReference type="KEGG" id="noj:EJ995_01260"/>
<keyword evidence="3" id="KW-1185">Reference proteome</keyword>
<keyword evidence="1" id="KW-0732">Signal</keyword>
<dbReference type="AlphaFoldDB" id="A0A3S9MUS6"/>
<reference evidence="2 3" key="1">
    <citation type="submission" date="2018-12" db="EMBL/GenBank/DDBJ databases">
        <title>Complete genome of Nonlabens sp. MJ115.</title>
        <authorList>
            <person name="Choi H.S."/>
            <person name="Jung J."/>
        </authorList>
    </citation>
    <scope>NUCLEOTIDE SEQUENCE [LARGE SCALE GENOMIC DNA]</scope>
    <source>
        <strain evidence="2 3">MJ115</strain>
    </source>
</reference>
<organism evidence="2 3">
    <name type="scientific">Nonlabens ponticola</name>
    <dbReference type="NCBI Taxonomy" id="2496866"/>
    <lineage>
        <taxon>Bacteria</taxon>
        <taxon>Pseudomonadati</taxon>
        <taxon>Bacteroidota</taxon>
        <taxon>Flavobacteriia</taxon>
        <taxon>Flavobacteriales</taxon>
        <taxon>Flavobacteriaceae</taxon>
        <taxon>Nonlabens</taxon>
    </lineage>
</organism>
<name>A0A3S9MUS6_9FLAO</name>
<accession>A0A3S9MUS6</accession>
<sequence length="285" mass="29928">MKRGFPTIFILLLLVSTAYAQVGINTITPQAALDINSTNQGVLLPRVELTSLVTAAPVVVDPTAAIATPLPAGTMVWNTGDTVGSPGFYFWTGTQWNQLVNDAVPLVTANEKQVHFGKMLIDASGNKVITGVGFRPSSIEFTAINRVQNVNAGFKTAENLDGTLATNTNDIRVSGGLTVGYAQNNSGAIDQQAIATGISGSSINGIGTYASESHCFAALFTNNNGEAIHDNGHNSGVEDNSGLISASLTTFDSDGFTINVDNFLAGSSTSNRTNQIVVIYKAYKY</sequence>